<dbReference type="PROSITE" id="PS51263">
    <property type="entry name" value="ADF_H"/>
    <property type="match status" value="1"/>
</dbReference>
<dbReference type="EMBL" id="JH818853">
    <property type="protein sequence ID" value="EKC38004.1"/>
    <property type="molecule type" value="Genomic_DNA"/>
</dbReference>
<comment type="similarity">
    <text evidence="2">Belongs to the ABP1 family.</text>
</comment>
<evidence type="ECO:0000256" key="7">
    <source>
        <dbReference type="ARBA" id="ARBA00023212"/>
    </source>
</evidence>
<evidence type="ECO:0000256" key="6">
    <source>
        <dbReference type="ARBA" id="ARBA00023203"/>
    </source>
</evidence>
<keyword evidence="5" id="KW-0175">Coiled coil</keyword>
<gene>
    <name evidence="13" type="ORF">CGI_10006952</name>
</gene>
<dbReference type="PROSITE" id="PS50002">
    <property type="entry name" value="SH3"/>
    <property type="match status" value="1"/>
</dbReference>
<dbReference type="PANTHER" id="PTHR10829:SF25">
    <property type="entry name" value="DREBRIN-LIKE PROTEIN"/>
    <property type="match status" value="1"/>
</dbReference>
<comment type="subunit">
    <text evidence="10">Interacts with 5-lipoxygenase (ALOX5/5LO) in a calcium-independent manner. Binds to F-actin with a stoichiometry of 1:2.</text>
</comment>
<dbReference type="PRINTS" id="PR00452">
    <property type="entry name" value="SH3DOMAIN"/>
</dbReference>
<dbReference type="GO" id="GO:0048812">
    <property type="term" value="P:neuron projection morphogenesis"/>
    <property type="evidence" value="ECO:0007669"/>
    <property type="project" value="TreeGrafter"/>
</dbReference>
<dbReference type="Pfam" id="PF00241">
    <property type="entry name" value="Cofilin_ADF"/>
    <property type="match status" value="1"/>
</dbReference>
<evidence type="ECO:0000256" key="8">
    <source>
        <dbReference type="ARBA" id="ARBA00038052"/>
    </source>
</evidence>
<dbReference type="GO" id="GO:0014069">
    <property type="term" value="C:postsynaptic density"/>
    <property type="evidence" value="ECO:0007669"/>
    <property type="project" value="TreeGrafter"/>
</dbReference>
<feature type="compositionally biased region" description="Acidic residues" evidence="12">
    <location>
        <begin position="400"/>
        <end position="415"/>
    </location>
</feature>
<dbReference type="GO" id="GO:0030425">
    <property type="term" value="C:dendrite"/>
    <property type="evidence" value="ECO:0007669"/>
    <property type="project" value="TreeGrafter"/>
</dbReference>
<dbReference type="GO" id="GO:0005884">
    <property type="term" value="C:actin filament"/>
    <property type="evidence" value="ECO:0007669"/>
    <property type="project" value="TreeGrafter"/>
</dbReference>
<dbReference type="GO" id="GO:0030027">
    <property type="term" value="C:lamellipodium"/>
    <property type="evidence" value="ECO:0007669"/>
    <property type="project" value="TreeGrafter"/>
</dbReference>
<sequence>MAIDIRKNKDALLKAYNDVVDDNSSTDWMVMGYEGQTPVLKLVGSGEGGIEEMAEDLNSSKIQYAYCRVLDSNTNLPKYVLINWQGEAAPESMKFKCTSHLRDVAAFVRGVHVTVNARTEDDVDPDDIAQKVAKASGANYSIHQEKPKAPPPKPTKNAKKEDSPGPVGSVYQRTIAAKDINNRERDKFWAQTEKEEQRRIEEERQRRMKEQQELDRERRERETKEAQERDKFMNDKLKAAREQKVRERRASEIEREEQKKRWEQEQQDAFKEEEERGRRSEAIRKERAAEAARLTSSSTANARALFKRRESEADDQPVSRAPPPPKKIQHGFLNQQQQEEPVERKEPIQIPRGNPPKPERSFAEPEPSGPLPRVPPSEPEPQLPRARNLLSEGLPPRQDSDEENNNDEEWGEDDNAETHIPAVQSHHPPEEDKYTQEMQNGHEEYDQQQTQDLSGYGILPEHGLCARAVYDYQASDESEISFDPDQIITNIEQIDEGWWTGMGPDGNHGMFPANYVELING</sequence>
<keyword evidence="4" id="KW-0963">Cytoplasm</keyword>
<name>K1R3G2_MAGGI</name>
<keyword evidence="7" id="KW-0206">Cytoskeleton</keyword>
<evidence type="ECO:0000256" key="12">
    <source>
        <dbReference type="SAM" id="MobiDB-lite"/>
    </source>
</evidence>
<dbReference type="SUPFAM" id="SSF55753">
    <property type="entry name" value="Actin depolymerizing proteins"/>
    <property type="match status" value="1"/>
</dbReference>
<dbReference type="Pfam" id="PF14604">
    <property type="entry name" value="SH3_9"/>
    <property type="match status" value="1"/>
</dbReference>
<organism evidence="13">
    <name type="scientific">Magallana gigas</name>
    <name type="common">Pacific oyster</name>
    <name type="synonym">Crassostrea gigas</name>
    <dbReference type="NCBI Taxonomy" id="29159"/>
    <lineage>
        <taxon>Eukaryota</taxon>
        <taxon>Metazoa</taxon>
        <taxon>Spiralia</taxon>
        <taxon>Lophotrochozoa</taxon>
        <taxon>Mollusca</taxon>
        <taxon>Bivalvia</taxon>
        <taxon>Autobranchia</taxon>
        <taxon>Pteriomorphia</taxon>
        <taxon>Ostreida</taxon>
        <taxon>Ostreoidea</taxon>
        <taxon>Ostreidae</taxon>
        <taxon>Magallana</taxon>
    </lineage>
</organism>
<evidence type="ECO:0000313" key="13">
    <source>
        <dbReference type="EMBL" id="EKC38004.1"/>
    </source>
</evidence>
<keyword evidence="6" id="KW-0009">Actin-binding</keyword>
<dbReference type="SMART" id="SM00326">
    <property type="entry name" value="SH3"/>
    <property type="match status" value="1"/>
</dbReference>
<dbReference type="FunFam" id="2.30.30.40:FF:000046">
    <property type="entry name" value="Drebrin-like protein isoform B"/>
    <property type="match status" value="1"/>
</dbReference>
<dbReference type="GO" id="GO:0051015">
    <property type="term" value="F:actin filament binding"/>
    <property type="evidence" value="ECO:0007669"/>
    <property type="project" value="TreeGrafter"/>
</dbReference>
<feature type="compositionally biased region" description="Basic and acidic residues" evidence="12">
    <location>
        <begin position="180"/>
        <end position="290"/>
    </location>
</feature>
<dbReference type="FunCoup" id="K1R3G2">
    <property type="interactions" value="1139"/>
</dbReference>
<dbReference type="InterPro" id="IPR001452">
    <property type="entry name" value="SH3_domain"/>
</dbReference>
<accession>K1R3G2</accession>
<reference evidence="13" key="1">
    <citation type="journal article" date="2012" name="Nature">
        <title>The oyster genome reveals stress adaptation and complexity of shell formation.</title>
        <authorList>
            <person name="Zhang G."/>
            <person name="Fang X."/>
            <person name="Guo X."/>
            <person name="Li L."/>
            <person name="Luo R."/>
            <person name="Xu F."/>
            <person name="Yang P."/>
            <person name="Zhang L."/>
            <person name="Wang X."/>
            <person name="Qi H."/>
            <person name="Xiong Z."/>
            <person name="Que H."/>
            <person name="Xie Y."/>
            <person name="Holland P.W."/>
            <person name="Paps J."/>
            <person name="Zhu Y."/>
            <person name="Wu F."/>
            <person name="Chen Y."/>
            <person name="Wang J."/>
            <person name="Peng C."/>
            <person name="Meng J."/>
            <person name="Yang L."/>
            <person name="Liu J."/>
            <person name="Wen B."/>
            <person name="Zhang N."/>
            <person name="Huang Z."/>
            <person name="Zhu Q."/>
            <person name="Feng Y."/>
            <person name="Mount A."/>
            <person name="Hedgecock D."/>
            <person name="Xu Z."/>
            <person name="Liu Y."/>
            <person name="Domazet-Loso T."/>
            <person name="Du Y."/>
            <person name="Sun X."/>
            <person name="Zhang S."/>
            <person name="Liu B."/>
            <person name="Cheng P."/>
            <person name="Jiang X."/>
            <person name="Li J."/>
            <person name="Fan D."/>
            <person name="Wang W."/>
            <person name="Fu W."/>
            <person name="Wang T."/>
            <person name="Wang B."/>
            <person name="Zhang J."/>
            <person name="Peng Z."/>
            <person name="Li Y."/>
            <person name="Li N."/>
            <person name="Wang J."/>
            <person name="Chen M."/>
            <person name="He Y."/>
            <person name="Tan F."/>
            <person name="Song X."/>
            <person name="Zheng Q."/>
            <person name="Huang R."/>
            <person name="Yang H."/>
            <person name="Du X."/>
            <person name="Chen L."/>
            <person name="Yang M."/>
            <person name="Gaffney P.M."/>
            <person name="Wang S."/>
            <person name="Luo L."/>
            <person name="She Z."/>
            <person name="Ming Y."/>
            <person name="Huang W."/>
            <person name="Zhang S."/>
            <person name="Huang B."/>
            <person name="Zhang Y."/>
            <person name="Qu T."/>
            <person name="Ni P."/>
            <person name="Miao G."/>
            <person name="Wang J."/>
            <person name="Wang Q."/>
            <person name="Steinberg C.E."/>
            <person name="Wang H."/>
            <person name="Li N."/>
            <person name="Qian L."/>
            <person name="Zhang G."/>
            <person name="Li Y."/>
            <person name="Yang H."/>
            <person name="Liu X."/>
            <person name="Wang J."/>
            <person name="Yin Y."/>
            <person name="Wang J."/>
        </authorList>
    </citation>
    <scope>NUCLEOTIDE SEQUENCE [LARGE SCALE GENOMIC DNA]</scope>
    <source>
        <strain evidence="13">05x7-T-G4-1.051#20</strain>
    </source>
</reference>
<protein>
    <recommendedName>
        <fullName evidence="11">Coactosin-like protein</fullName>
    </recommendedName>
</protein>
<dbReference type="InterPro" id="IPR002108">
    <property type="entry name" value="ADF-H"/>
</dbReference>
<keyword evidence="3" id="KW-0728">SH3 domain</keyword>
<dbReference type="InterPro" id="IPR035717">
    <property type="entry name" value="Drebrin-like_SH3"/>
</dbReference>
<dbReference type="PANTHER" id="PTHR10829">
    <property type="entry name" value="CORTACTIN AND DREBRIN"/>
    <property type="match status" value="1"/>
</dbReference>
<evidence type="ECO:0000256" key="9">
    <source>
        <dbReference type="ARBA" id="ARBA00058385"/>
    </source>
</evidence>
<evidence type="ECO:0000256" key="1">
    <source>
        <dbReference type="ARBA" id="ARBA00004245"/>
    </source>
</evidence>
<dbReference type="FunFam" id="3.40.20.10:FF:000018">
    <property type="entry name" value="Coactosin-like 1"/>
    <property type="match status" value="1"/>
</dbReference>
<dbReference type="CDD" id="cd11960">
    <property type="entry name" value="SH3_Abp1_eu"/>
    <property type="match status" value="1"/>
</dbReference>
<evidence type="ECO:0000256" key="10">
    <source>
        <dbReference type="ARBA" id="ARBA00062335"/>
    </source>
</evidence>
<dbReference type="GO" id="GO:0045211">
    <property type="term" value="C:postsynaptic membrane"/>
    <property type="evidence" value="ECO:0007669"/>
    <property type="project" value="TreeGrafter"/>
</dbReference>
<dbReference type="GO" id="GO:0030864">
    <property type="term" value="C:cortical actin cytoskeleton"/>
    <property type="evidence" value="ECO:0007669"/>
    <property type="project" value="TreeGrafter"/>
</dbReference>
<dbReference type="InParanoid" id="K1R3G2"/>
<comment type="function">
    <text evidence="9">Binds to F-actin in a calcium-independent manner. Has no direct effect on actin depolymerization. Acts as a chaperone for ALOX5 (5LO), influencing both its stability and activity in leukotrienes synthesis.</text>
</comment>
<evidence type="ECO:0000256" key="4">
    <source>
        <dbReference type="ARBA" id="ARBA00022490"/>
    </source>
</evidence>
<dbReference type="SUPFAM" id="SSF50044">
    <property type="entry name" value="SH3-domain"/>
    <property type="match status" value="1"/>
</dbReference>
<evidence type="ECO:0000256" key="2">
    <source>
        <dbReference type="ARBA" id="ARBA00011039"/>
    </source>
</evidence>
<dbReference type="Gene3D" id="3.40.20.10">
    <property type="entry name" value="Severin"/>
    <property type="match status" value="1"/>
</dbReference>
<evidence type="ECO:0000256" key="11">
    <source>
        <dbReference type="ARBA" id="ARBA00068121"/>
    </source>
</evidence>
<dbReference type="GO" id="GO:0098974">
    <property type="term" value="P:postsynaptic actin cytoskeleton organization"/>
    <property type="evidence" value="ECO:0007669"/>
    <property type="project" value="TreeGrafter"/>
</dbReference>
<evidence type="ECO:0000256" key="3">
    <source>
        <dbReference type="ARBA" id="ARBA00022443"/>
    </source>
</evidence>
<dbReference type="InterPro" id="IPR029006">
    <property type="entry name" value="ADF-H/Gelsolin-like_dom_sf"/>
</dbReference>
<dbReference type="InterPro" id="IPR036028">
    <property type="entry name" value="SH3-like_dom_sf"/>
</dbReference>
<dbReference type="GO" id="GO:0030833">
    <property type="term" value="P:regulation of actin filament polymerization"/>
    <property type="evidence" value="ECO:0007669"/>
    <property type="project" value="TreeGrafter"/>
</dbReference>
<feature type="compositionally biased region" description="Basic and acidic residues" evidence="12">
    <location>
        <begin position="427"/>
        <end position="445"/>
    </location>
</feature>
<dbReference type="HOGENOM" id="CLU_013085_0_1_1"/>
<feature type="region of interest" description="Disordered" evidence="12">
    <location>
        <begin position="136"/>
        <end position="451"/>
    </location>
</feature>
<comment type="similarity">
    <text evidence="8">Belongs to the actin-binding proteins ADF family. Coactosin subfamily.</text>
</comment>
<feature type="compositionally biased region" description="Pro residues" evidence="12">
    <location>
        <begin position="367"/>
        <end position="382"/>
    </location>
</feature>
<dbReference type="GO" id="GO:0045773">
    <property type="term" value="P:positive regulation of axon extension"/>
    <property type="evidence" value="ECO:0007669"/>
    <property type="project" value="TreeGrafter"/>
</dbReference>
<proteinExistence type="inferred from homology"/>
<dbReference type="CDD" id="cd11281">
    <property type="entry name" value="ADF_drebrin_like"/>
    <property type="match status" value="1"/>
</dbReference>
<dbReference type="AlphaFoldDB" id="K1R3G2"/>
<dbReference type="Gene3D" id="2.30.30.40">
    <property type="entry name" value="SH3 Domains"/>
    <property type="match status" value="1"/>
</dbReference>
<dbReference type="GO" id="GO:0030427">
    <property type="term" value="C:site of polarized growth"/>
    <property type="evidence" value="ECO:0007669"/>
    <property type="project" value="TreeGrafter"/>
</dbReference>
<dbReference type="SMART" id="SM00102">
    <property type="entry name" value="ADF"/>
    <property type="match status" value="1"/>
</dbReference>
<evidence type="ECO:0000256" key="5">
    <source>
        <dbReference type="ARBA" id="ARBA00023054"/>
    </source>
</evidence>
<comment type="subcellular location">
    <subcellularLocation>
        <location evidence="1">Cytoplasm</location>
        <location evidence="1">Cytoskeleton</location>
    </subcellularLocation>
</comment>